<dbReference type="Proteomes" id="UP001602119">
    <property type="component" value="Unassembled WGS sequence"/>
</dbReference>
<dbReference type="InterPro" id="IPR020843">
    <property type="entry name" value="ER"/>
</dbReference>
<dbReference type="SMART" id="SM00829">
    <property type="entry name" value="PKS_ER"/>
    <property type="match status" value="1"/>
</dbReference>
<dbReference type="RefSeq" id="WP_387340111.1">
    <property type="nucleotide sequence ID" value="NZ_JBIAXI010000001.1"/>
</dbReference>
<dbReference type="Gene3D" id="3.40.50.720">
    <property type="entry name" value="NAD(P)-binding Rossmann-like Domain"/>
    <property type="match status" value="1"/>
</dbReference>
<dbReference type="InterPro" id="IPR013154">
    <property type="entry name" value="ADH-like_N"/>
</dbReference>
<dbReference type="Pfam" id="PF08240">
    <property type="entry name" value="ADH_N"/>
    <property type="match status" value="1"/>
</dbReference>
<dbReference type="InterPro" id="IPR036291">
    <property type="entry name" value="NAD(P)-bd_dom_sf"/>
</dbReference>
<dbReference type="PANTHER" id="PTHR43482:SF1">
    <property type="entry name" value="PROTEIN AST1-RELATED"/>
    <property type="match status" value="1"/>
</dbReference>
<reference evidence="2 3" key="1">
    <citation type="submission" date="2024-10" db="EMBL/GenBank/DDBJ databases">
        <title>The Natural Products Discovery Center: Release of the First 8490 Sequenced Strains for Exploring Actinobacteria Biosynthetic Diversity.</title>
        <authorList>
            <person name="Kalkreuter E."/>
            <person name="Kautsar S.A."/>
            <person name="Yang D."/>
            <person name="Bader C.D."/>
            <person name="Teijaro C.N."/>
            <person name="Fluegel L."/>
            <person name="Davis C.M."/>
            <person name="Simpson J.R."/>
            <person name="Lauterbach L."/>
            <person name="Steele A.D."/>
            <person name="Gui C."/>
            <person name="Meng S."/>
            <person name="Li G."/>
            <person name="Viehrig K."/>
            <person name="Ye F."/>
            <person name="Su P."/>
            <person name="Kiefer A.F."/>
            <person name="Nichols A."/>
            <person name="Cepeda A.J."/>
            <person name="Yan W."/>
            <person name="Fan B."/>
            <person name="Jiang Y."/>
            <person name="Adhikari A."/>
            <person name="Zheng C.-J."/>
            <person name="Schuster L."/>
            <person name="Cowan T.M."/>
            <person name="Smanski M.J."/>
            <person name="Chevrette M.G."/>
            <person name="De Carvalho L.P.S."/>
            <person name="Shen B."/>
        </authorList>
    </citation>
    <scope>NUCLEOTIDE SEQUENCE [LARGE SCALE GENOMIC DNA]</scope>
    <source>
        <strain evidence="2 3">NPDC001281</strain>
    </source>
</reference>
<proteinExistence type="predicted"/>
<feature type="domain" description="Enoyl reductase (ER)" evidence="1">
    <location>
        <begin position="19"/>
        <end position="313"/>
    </location>
</feature>
<organism evidence="2 3">
    <name type="scientific">Microtetraspora fusca</name>
    <dbReference type="NCBI Taxonomy" id="1997"/>
    <lineage>
        <taxon>Bacteria</taxon>
        <taxon>Bacillati</taxon>
        <taxon>Actinomycetota</taxon>
        <taxon>Actinomycetes</taxon>
        <taxon>Streptosporangiales</taxon>
        <taxon>Streptosporangiaceae</taxon>
        <taxon>Microtetraspora</taxon>
    </lineage>
</organism>
<evidence type="ECO:0000313" key="3">
    <source>
        <dbReference type="Proteomes" id="UP001602119"/>
    </source>
</evidence>
<dbReference type="PANTHER" id="PTHR43482">
    <property type="entry name" value="PROTEIN AST1-RELATED"/>
    <property type="match status" value="1"/>
</dbReference>
<keyword evidence="2" id="KW-0560">Oxidoreductase</keyword>
<dbReference type="InterPro" id="IPR052585">
    <property type="entry name" value="Lipid_raft_assoc_Zn_ADH"/>
</dbReference>
<dbReference type="SUPFAM" id="SSF50129">
    <property type="entry name" value="GroES-like"/>
    <property type="match status" value="1"/>
</dbReference>
<evidence type="ECO:0000259" key="1">
    <source>
        <dbReference type="SMART" id="SM00829"/>
    </source>
</evidence>
<gene>
    <name evidence="2" type="ORF">ACFY05_01385</name>
</gene>
<accession>A0ABW6UWR1</accession>
<evidence type="ECO:0000313" key="2">
    <source>
        <dbReference type="EMBL" id="MFF4771492.1"/>
    </source>
</evidence>
<name>A0ABW6UWR1_MICFU</name>
<dbReference type="CDD" id="cd05289">
    <property type="entry name" value="MDR_like_2"/>
    <property type="match status" value="1"/>
</dbReference>
<dbReference type="GO" id="GO:0016491">
    <property type="term" value="F:oxidoreductase activity"/>
    <property type="evidence" value="ECO:0007669"/>
    <property type="project" value="UniProtKB-KW"/>
</dbReference>
<dbReference type="EMBL" id="JBIAXI010000001">
    <property type="protein sequence ID" value="MFF4771492.1"/>
    <property type="molecule type" value="Genomic_DNA"/>
</dbReference>
<keyword evidence="3" id="KW-1185">Reference proteome</keyword>
<dbReference type="Gene3D" id="3.90.180.10">
    <property type="entry name" value="Medium-chain alcohol dehydrogenases, catalytic domain"/>
    <property type="match status" value="1"/>
</dbReference>
<protein>
    <submittedName>
        <fullName evidence="2">NADP-dependent oxidoreductase</fullName>
        <ecNumber evidence="2">1.-.-.-</ecNumber>
    </submittedName>
</protein>
<dbReference type="InterPro" id="IPR011032">
    <property type="entry name" value="GroES-like_sf"/>
</dbReference>
<dbReference type="Pfam" id="PF13602">
    <property type="entry name" value="ADH_zinc_N_2"/>
    <property type="match status" value="1"/>
</dbReference>
<sequence length="316" mass="32535">MNPDMNRTAMKALTAMQYGPIDTVSITEVPRPVPGPGQVLVRVAAAGLNPLDVKLATGVMKDVMPVEHPLVLGVDAAGTIEAVGEGVTRFAPGDQVVALTYPAGAIAEYTVVNDGPTIVPRSSSLPVETAAALPTPLLMAAALTTIKPAAGQSILLLGGDGAVASFFLQMVARSGARIIATAKPEHAPRVAALASDVIDYTSIDPVKQTLHLVPGGVDMVIDLVNAGPGLATTAAAARDGGRLISPHGGPPTFDRGVTATYLGVEEGLDQFAERVNEVASGELTVRATTRPFTQARQTLTDFAAGRIQGRRTVLTL</sequence>
<dbReference type="SUPFAM" id="SSF51735">
    <property type="entry name" value="NAD(P)-binding Rossmann-fold domains"/>
    <property type="match status" value="1"/>
</dbReference>
<comment type="caution">
    <text evidence="2">The sequence shown here is derived from an EMBL/GenBank/DDBJ whole genome shotgun (WGS) entry which is preliminary data.</text>
</comment>
<dbReference type="EC" id="1.-.-.-" evidence="2"/>